<name>A0A1I0X3A0_9FIRM</name>
<evidence type="ECO:0000313" key="1">
    <source>
        <dbReference type="EMBL" id="SFA95502.1"/>
    </source>
</evidence>
<accession>A0A1I0X3A0</accession>
<protein>
    <recommendedName>
        <fullName evidence="3">AP2-like DNA-binding integrase domain-containing protein</fullName>
    </recommendedName>
</protein>
<dbReference type="Proteomes" id="UP000198838">
    <property type="component" value="Unassembled WGS sequence"/>
</dbReference>
<keyword evidence="2" id="KW-1185">Reference proteome</keyword>
<dbReference type="STRING" id="1120918.SAMN05216249_105163"/>
<dbReference type="EMBL" id="FOJY01000005">
    <property type="protein sequence ID" value="SFA95502.1"/>
    <property type="molecule type" value="Genomic_DNA"/>
</dbReference>
<organism evidence="1 2">
    <name type="scientific">Acetitomaculum ruminis DSM 5522</name>
    <dbReference type="NCBI Taxonomy" id="1120918"/>
    <lineage>
        <taxon>Bacteria</taxon>
        <taxon>Bacillati</taxon>
        <taxon>Bacillota</taxon>
        <taxon>Clostridia</taxon>
        <taxon>Lachnospirales</taxon>
        <taxon>Lachnospiraceae</taxon>
        <taxon>Acetitomaculum</taxon>
    </lineage>
</organism>
<sequence length="147" mass="16990">MITGCLQEKNNTYYAVLYIKVDGKRKTKWIPTGLPVEGTSDRKAKKAFDQIRLEYVQEQEEIERKEAAERTRELIEGKQNPQAKVLFINYLQKWLLQSKPTLARSTFNGYKTMVDGRIKPTLFCSCNRRGNRWNAPDRNTDGNGTTA</sequence>
<reference evidence="1 2" key="1">
    <citation type="submission" date="2016-10" db="EMBL/GenBank/DDBJ databases">
        <authorList>
            <person name="de Groot N.N."/>
        </authorList>
    </citation>
    <scope>NUCLEOTIDE SEQUENCE [LARGE SCALE GENOMIC DNA]</scope>
    <source>
        <strain evidence="1 2">DSM 5522</strain>
    </source>
</reference>
<evidence type="ECO:0000313" key="2">
    <source>
        <dbReference type="Proteomes" id="UP000198838"/>
    </source>
</evidence>
<dbReference type="RefSeq" id="WP_242949073.1">
    <property type="nucleotide sequence ID" value="NZ_FOJY01000005.1"/>
</dbReference>
<gene>
    <name evidence="1" type="ORF">SAMN05216249_105163</name>
</gene>
<proteinExistence type="predicted"/>
<evidence type="ECO:0008006" key="3">
    <source>
        <dbReference type="Google" id="ProtNLM"/>
    </source>
</evidence>
<dbReference type="AlphaFoldDB" id="A0A1I0X3A0"/>